<evidence type="ECO:0000313" key="7">
    <source>
        <dbReference type="EMBL" id="EDO40688.1"/>
    </source>
</evidence>
<feature type="domain" description="VWFA" evidence="6">
    <location>
        <begin position="3"/>
        <end position="161"/>
    </location>
</feature>
<dbReference type="Pfam" id="PF00092">
    <property type="entry name" value="VWA"/>
    <property type="match status" value="1"/>
</dbReference>
<evidence type="ECO:0000256" key="5">
    <source>
        <dbReference type="ARBA" id="ARBA00023180"/>
    </source>
</evidence>
<evidence type="ECO:0000256" key="1">
    <source>
        <dbReference type="ARBA" id="ARBA00004613"/>
    </source>
</evidence>
<dbReference type="eggNOG" id="KOG1216">
    <property type="taxonomic scope" value="Eukaryota"/>
</dbReference>
<keyword evidence="4" id="KW-0677">Repeat</keyword>
<feature type="non-terminal residue" evidence="7">
    <location>
        <position position="1"/>
    </location>
</feature>
<dbReference type="AlphaFoldDB" id="A7S6N8"/>
<dbReference type="Proteomes" id="UP000001593">
    <property type="component" value="Unassembled WGS sequence"/>
</dbReference>
<evidence type="ECO:0000256" key="3">
    <source>
        <dbReference type="ARBA" id="ARBA00022729"/>
    </source>
</evidence>
<protein>
    <recommendedName>
        <fullName evidence="6">VWFA domain-containing protein</fullName>
    </recommendedName>
</protein>
<dbReference type="InterPro" id="IPR002035">
    <property type="entry name" value="VWF_A"/>
</dbReference>
<dbReference type="CDD" id="cd01472">
    <property type="entry name" value="vWA_collagen"/>
    <property type="match status" value="1"/>
</dbReference>
<dbReference type="InParanoid" id="A7S6N8"/>
<dbReference type="PRINTS" id="PR00453">
    <property type="entry name" value="VWFADOMAIN"/>
</dbReference>
<dbReference type="PANTHER" id="PTHR24020:SF20">
    <property type="entry name" value="PH DOMAIN-CONTAINING PROTEIN"/>
    <property type="match status" value="1"/>
</dbReference>
<dbReference type="SMART" id="SM00327">
    <property type="entry name" value="VWA"/>
    <property type="match status" value="1"/>
</dbReference>
<dbReference type="InterPro" id="IPR050525">
    <property type="entry name" value="ECM_Assembly_Org"/>
</dbReference>
<organism evidence="7 8">
    <name type="scientific">Nematostella vectensis</name>
    <name type="common">Starlet sea anemone</name>
    <dbReference type="NCBI Taxonomy" id="45351"/>
    <lineage>
        <taxon>Eukaryota</taxon>
        <taxon>Metazoa</taxon>
        <taxon>Cnidaria</taxon>
        <taxon>Anthozoa</taxon>
        <taxon>Hexacorallia</taxon>
        <taxon>Actiniaria</taxon>
        <taxon>Edwardsiidae</taxon>
        <taxon>Nematostella</taxon>
    </lineage>
</organism>
<dbReference type="Gene3D" id="3.40.50.410">
    <property type="entry name" value="von Willebrand factor, type A domain"/>
    <property type="match status" value="1"/>
</dbReference>
<accession>A7S6N8</accession>
<keyword evidence="2" id="KW-0964">Secreted</keyword>
<dbReference type="SUPFAM" id="SSF53300">
    <property type="entry name" value="vWA-like"/>
    <property type="match status" value="1"/>
</dbReference>
<proteinExistence type="predicted"/>
<dbReference type="InterPro" id="IPR036465">
    <property type="entry name" value="vWFA_dom_sf"/>
</dbReference>
<evidence type="ECO:0000313" key="8">
    <source>
        <dbReference type="Proteomes" id="UP000001593"/>
    </source>
</evidence>
<keyword evidence="8" id="KW-1185">Reference proteome</keyword>
<comment type="subcellular location">
    <subcellularLocation>
        <location evidence="1">Secreted</location>
    </subcellularLocation>
</comment>
<dbReference type="FunCoup" id="A7S6N8">
    <property type="interactions" value="37"/>
</dbReference>
<reference evidence="7 8" key="1">
    <citation type="journal article" date="2007" name="Science">
        <title>Sea anemone genome reveals ancestral eumetazoan gene repertoire and genomic organization.</title>
        <authorList>
            <person name="Putnam N.H."/>
            <person name="Srivastava M."/>
            <person name="Hellsten U."/>
            <person name="Dirks B."/>
            <person name="Chapman J."/>
            <person name="Salamov A."/>
            <person name="Terry A."/>
            <person name="Shapiro H."/>
            <person name="Lindquist E."/>
            <person name="Kapitonov V.V."/>
            <person name="Jurka J."/>
            <person name="Genikhovich G."/>
            <person name="Grigoriev I.V."/>
            <person name="Lucas S.M."/>
            <person name="Steele R.E."/>
            <person name="Finnerty J.R."/>
            <person name="Technau U."/>
            <person name="Martindale M.Q."/>
            <person name="Rokhsar D.S."/>
        </authorList>
    </citation>
    <scope>NUCLEOTIDE SEQUENCE [LARGE SCALE GENOMIC DNA]</scope>
    <source>
        <strain evidence="8">CH2 X CH6</strain>
    </source>
</reference>
<keyword evidence="3" id="KW-0732">Signal</keyword>
<sequence length="161" mass="17357">AVDLAFVLDGSTSINNADPGNFQLLKNFMINIVKSFKISSERTHVGLVLYSSFTQLKFNFDKYSDSASIVKAINTTDYPKGGTRTGEALKMAKSQLFGASMRSVPKVLIVLTDGRSSDKVEAPSKALKDEGVVIFAVGVGDQIDPSELNVMASDSKSDHVF</sequence>
<dbReference type="FunFam" id="3.40.50.410:FF:000004">
    <property type="entry name" value="collagen alpha-6(VI) chain"/>
    <property type="match status" value="1"/>
</dbReference>
<dbReference type="STRING" id="45351.A7S6N8"/>
<dbReference type="EMBL" id="DS469588">
    <property type="protein sequence ID" value="EDO40688.1"/>
    <property type="molecule type" value="Genomic_DNA"/>
</dbReference>
<name>A7S6N8_NEMVE</name>
<dbReference type="HOGENOM" id="CLU_008905_4_1_1"/>
<dbReference type="GO" id="GO:0005576">
    <property type="term" value="C:extracellular region"/>
    <property type="evidence" value="ECO:0007669"/>
    <property type="project" value="UniProtKB-SubCell"/>
</dbReference>
<evidence type="ECO:0000256" key="4">
    <source>
        <dbReference type="ARBA" id="ARBA00022737"/>
    </source>
</evidence>
<feature type="non-terminal residue" evidence="7">
    <location>
        <position position="161"/>
    </location>
</feature>
<evidence type="ECO:0000256" key="2">
    <source>
        <dbReference type="ARBA" id="ARBA00022525"/>
    </source>
</evidence>
<evidence type="ECO:0000259" key="6">
    <source>
        <dbReference type="PROSITE" id="PS50234"/>
    </source>
</evidence>
<gene>
    <name evidence="7" type="ORF">NEMVEDRAFT_v1g27325</name>
</gene>
<keyword evidence="5" id="KW-0325">Glycoprotein</keyword>
<dbReference type="PROSITE" id="PS50234">
    <property type="entry name" value="VWFA"/>
    <property type="match status" value="1"/>
</dbReference>
<dbReference type="OMA" id="ICALGHY"/>
<dbReference type="PhylomeDB" id="A7S6N8"/>
<dbReference type="PANTHER" id="PTHR24020">
    <property type="entry name" value="COLLAGEN ALPHA"/>
    <property type="match status" value="1"/>
</dbReference>